<accession>A0A381P6A5</accession>
<dbReference type="AlphaFoldDB" id="A0A381P6A5"/>
<sequence>MPGMKTPEGISLKSPGGYLETMNKVVFQSRMSSKIVKPQWPCAREAFHDFDAAKVGGVTPSEIGG</sequence>
<gene>
    <name evidence="1" type="ORF">METZ01_LOCUS15306</name>
</gene>
<name>A0A381P6A5_9ZZZZ</name>
<proteinExistence type="predicted"/>
<evidence type="ECO:0000313" key="1">
    <source>
        <dbReference type="EMBL" id="SUZ62452.1"/>
    </source>
</evidence>
<reference evidence="1" key="1">
    <citation type="submission" date="2018-05" db="EMBL/GenBank/DDBJ databases">
        <authorList>
            <person name="Lanie J.A."/>
            <person name="Ng W.-L."/>
            <person name="Kazmierczak K.M."/>
            <person name="Andrzejewski T.M."/>
            <person name="Davidsen T.M."/>
            <person name="Wayne K.J."/>
            <person name="Tettelin H."/>
            <person name="Glass J.I."/>
            <person name="Rusch D."/>
            <person name="Podicherti R."/>
            <person name="Tsui H.-C.T."/>
            <person name="Winkler M.E."/>
        </authorList>
    </citation>
    <scope>NUCLEOTIDE SEQUENCE</scope>
</reference>
<dbReference type="EMBL" id="UINC01000871">
    <property type="protein sequence ID" value="SUZ62452.1"/>
    <property type="molecule type" value="Genomic_DNA"/>
</dbReference>
<protein>
    <submittedName>
        <fullName evidence="1">Uncharacterized protein</fullName>
    </submittedName>
</protein>
<organism evidence="1">
    <name type="scientific">marine metagenome</name>
    <dbReference type="NCBI Taxonomy" id="408172"/>
    <lineage>
        <taxon>unclassified sequences</taxon>
        <taxon>metagenomes</taxon>
        <taxon>ecological metagenomes</taxon>
    </lineage>
</organism>